<evidence type="ECO:0000313" key="1">
    <source>
        <dbReference type="EMBL" id="KAJ3019324.1"/>
    </source>
</evidence>
<proteinExistence type="predicted"/>
<accession>A0ACC1QA24</accession>
<reference evidence="1" key="1">
    <citation type="submission" date="2022-08" db="EMBL/GenBank/DDBJ databases">
        <title>Genome Sequence of Pycnoporus sanguineus.</title>
        <authorList>
            <person name="Buettner E."/>
        </authorList>
    </citation>
    <scope>NUCLEOTIDE SEQUENCE</scope>
    <source>
        <strain evidence="1">CG-C14</strain>
    </source>
</reference>
<name>A0ACC1QA24_9APHY</name>
<keyword evidence="2" id="KW-1185">Reference proteome</keyword>
<dbReference type="Proteomes" id="UP001144978">
    <property type="component" value="Unassembled WGS sequence"/>
</dbReference>
<sequence length="169" mass="18980">MPSFLRLLMRPLDLYIRRTFSAPALQSFAHRLKTLFVRLTVVFPAFQVQSSSIHEPLTMVERCSGVMLFINPDPRDTAIFCGYLLGGMNLIGVWRNVTDSVHTIPVEGPFKVYLCAWSPCRVADVRGVRVEQDTSMAGDVALRDDAGADTYTFSAASGRFLFFFSFLEL</sequence>
<organism evidence="1 2">
    <name type="scientific">Trametes sanguinea</name>
    <dbReference type="NCBI Taxonomy" id="158606"/>
    <lineage>
        <taxon>Eukaryota</taxon>
        <taxon>Fungi</taxon>
        <taxon>Dikarya</taxon>
        <taxon>Basidiomycota</taxon>
        <taxon>Agaricomycotina</taxon>
        <taxon>Agaricomycetes</taxon>
        <taxon>Polyporales</taxon>
        <taxon>Polyporaceae</taxon>
        <taxon>Trametes</taxon>
    </lineage>
</organism>
<comment type="caution">
    <text evidence="1">The sequence shown here is derived from an EMBL/GenBank/DDBJ whole genome shotgun (WGS) entry which is preliminary data.</text>
</comment>
<evidence type="ECO:0000313" key="2">
    <source>
        <dbReference type="Proteomes" id="UP001144978"/>
    </source>
</evidence>
<gene>
    <name evidence="1" type="ORF">NUW54_g113</name>
</gene>
<protein>
    <submittedName>
        <fullName evidence="1">Uncharacterized protein</fullName>
    </submittedName>
</protein>
<dbReference type="EMBL" id="JANSHE010000013">
    <property type="protein sequence ID" value="KAJ3019324.1"/>
    <property type="molecule type" value="Genomic_DNA"/>
</dbReference>